<dbReference type="EMBL" id="CACRTU010000022">
    <property type="protein sequence ID" value="VYU42563.1"/>
    <property type="molecule type" value="Genomic_DNA"/>
</dbReference>
<name>A0A6N3EV38_CLOBU</name>
<protein>
    <recommendedName>
        <fullName evidence="2">Transposase</fullName>
    </recommendedName>
</protein>
<evidence type="ECO:0000313" key="1">
    <source>
        <dbReference type="EMBL" id="VYU42563.1"/>
    </source>
</evidence>
<reference evidence="1" key="1">
    <citation type="submission" date="2019-11" db="EMBL/GenBank/DDBJ databases">
        <authorList>
            <person name="Feng L."/>
        </authorList>
    </citation>
    <scope>NUCLEOTIDE SEQUENCE</scope>
    <source>
        <strain evidence="1">CButyricumLFYP62</strain>
    </source>
</reference>
<accession>A0A6N3EV38</accession>
<dbReference type="AlphaFoldDB" id="A0A6N3EV38"/>
<organism evidence="1">
    <name type="scientific">Clostridium butyricum</name>
    <dbReference type="NCBI Taxonomy" id="1492"/>
    <lineage>
        <taxon>Bacteria</taxon>
        <taxon>Bacillati</taxon>
        <taxon>Bacillota</taxon>
        <taxon>Clostridia</taxon>
        <taxon>Eubacteriales</taxon>
        <taxon>Clostridiaceae</taxon>
        <taxon>Clostridium</taxon>
    </lineage>
</organism>
<proteinExistence type="predicted"/>
<evidence type="ECO:0008006" key="2">
    <source>
        <dbReference type="Google" id="ProtNLM"/>
    </source>
</evidence>
<sequence>MGVKENDILIKADYDLKKFEKYKKLTLKEKIYDKHNIKEYESCPYCGCKHFIKYGKYQDIQRYKCKNEECRKTFSNTTFSVWKYLKYKPEKWIEFIELMCEGMTLESSARILKITTTTAFYWRHKILHAVENYYKPESFRRSVSVMDYYVTKCFKGSRNKHYTYEDKIENRTAKMYGYMPRDVEILISAEDDAIPLINVKDNNETLKDTFKYNVLDNTESGCYVHLEHINKRKIEECTIEHNKNLHKDIKKKYGFKVYINWVGIRHMKDDFKVCKSMKNFIGGLNSWLWKFKGIATKYIGHYYSFYSLINSEENFDYMKIFFDILKNGSYASADEIINIHLENY</sequence>
<gene>
    <name evidence="1" type="ORF">CBLFYP62_02323</name>
</gene>